<evidence type="ECO:0000313" key="5">
    <source>
        <dbReference type="EMBL" id="KAI8576545.1"/>
    </source>
</evidence>
<sequence length="140" mass="15865">MKTSWLREVSACSRHFFVISLSRFTHWLGHPYISLIRLCRSLPYLSFCTYKHPFTMAPGIPFPLRDPQPKDATAQPPQPMPNLNVKVICPDCRKIPPNIVEEFASGDLVCGDCGLVLGDRIIDTRSEWRTFANDDGDVCL</sequence>
<dbReference type="EMBL" id="MU620954">
    <property type="protein sequence ID" value="KAI8576545.1"/>
    <property type="molecule type" value="Genomic_DNA"/>
</dbReference>
<keyword evidence="3" id="KW-0862">Zinc</keyword>
<evidence type="ECO:0000256" key="2">
    <source>
        <dbReference type="ARBA" id="ARBA00023163"/>
    </source>
</evidence>
<dbReference type="GO" id="GO:0008270">
    <property type="term" value="F:zinc ion binding"/>
    <property type="evidence" value="ECO:0007669"/>
    <property type="project" value="UniProtKB-KW"/>
</dbReference>
<gene>
    <name evidence="5" type="ORF">K450DRAFT_256718</name>
</gene>
<proteinExistence type="predicted"/>
<dbReference type="PRINTS" id="PR00685">
    <property type="entry name" value="TIFACTORIIB"/>
</dbReference>
<dbReference type="GO" id="GO:0070897">
    <property type="term" value="P:transcription preinitiation complex assembly"/>
    <property type="evidence" value="ECO:0007669"/>
    <property type="project" value="InterPro"/>
</dbReference>
<dbReference type="SUPFAM" id="SSF57783">
    <property type="entry name" value="Zinc beta-ribbon"/>
    <property type="match status" value="1"/>
</dbReference>
<reference evidence="5" key="1">
    <citation type="submission" date="2021-06" db="EMBL/GenBank/DDBJ databases">
        <authorList>
            <consortium name="DOE Joint Genome Institute"/>
            <person name="Mondo S.J."/>
            <person name="Amses K.R."/>
            <person name="Simmons D.R."/>
            <person name="Longcore J.E."/>
            <person name="Seto K."/>
            <person name="Alves G.H."/>
            <person name="Bonds A.E."/>
            <person name="Quandt C.A."/>
            <person name="Davis W.J."/>
            <person name="Chang Y."/>
            <person name="Letcher P.M."/>
            <person name="Powell M.J."/>
            <person name="Kuo A."/>
            <person name="Labutti K."/>
            <person name="Pangilinan J."/>
            <person name="Andreopoulos W."/>
            <person name="Tritt A."/>
            <person name="Riley R."/>
            <person name="Hundley H."/>
            <person name="Johnson J."/>
            <person name="Lipzen A."/>
            <person name="Barry K."/>
            <person name="Berbee M.L."/>
            <person name="Buchler N.E."/>
            <person name="Grigoriev I.V."/>
            <person name="Spatafora J.W."/>
            <person name="Stajich J.E."/>
            <person name="James T.Y."/>
        </authorList>
    </citation>
    <scope>NUCLEOTIDE SEQUENCE</scope>
    <source>
        <strain evidence="5">AG</strain>
    </source>
</reference>
<evidence type="ECO:0000313" key="6">
    <source>
        <dbReference type="Proteomes" id="UP001206595"/>
    </source>
</evidence>
<dbReference type="Pfam" id="PF08271">
    <property type="entry name" value="Zn_Ribbon_TF"/>
    <property type="match status" value="1"/>
</dbReference>
<keyword evidence="3" id="KW-0479">Metal-binding</keyword>
<comment type="caution">
    <text evidence="5">The sequence shown here is derived from an EMBL/GenBank/DDBJ whole genome shotgun (WGS) entry which is preliminary data.</text>
</comment>
<keyword evidence="6" id="KW-1185">Reference proteome</keyword>
<organism evidence="5 6">
    <name type="scientific">Umbelopsis ramanniana AG</name>
    <dbReference type="NCBI Taxonomy" id="1314678"/>
    <lineage>
        <taxon>Eukaryota</taxon>
        <taxon>Fungi</taxon>
        <taxon>Fungi incertae sedis</taxon>
        <taxon>Mucoromycota</taxon>
        <taxon>Mucoromycotina</taxon>
        <taxon>Umbelopsidomycetes</taxon>
        <taxon>Umbelopsidales</taxon>
        <taxon>Umbelopsidaceae</taxon>
        <taxon>Umbelopsis</taxon>
    </lineage>
</organism>
<dbReference type="Proteomes" id="UP001206595">
    <property type="component" value="Unassembled WGS sequence"/>
</dbReference>
<evidence type="ECO:0000256" key="3">
    <source>
        <dbReference type="PROSITE-ProRule" id="PRU00469"/>
    </source>
</evidence>
<dbReference type="AlphaFoldDB" id="A0AAD5E550"/>
<dbReference type="FunFam" id="2.20.25.10:FF:000036">
    <property type="entry name" value="Transcription initiation factor IIB"/>
    <property type="match status" value="1"/>
</dbReference>
<protein>
    <recommendedName>
        <fullName evidence="4">TFIIB-type domain-containing protein</fullName>
    </recommendedName>
</protein>
<dbReference type="InterPro" id="IPR000812">
    <property type="entry name" value="TFIIB"/>
</dbReference>
<keyword evidence="2" id="KW-0804">Transcription</keyword>
<dbReference type="PROSITE" id="PS51134">
    <property type="entry name" value="ZF_TFIIB"/>
    <property type="match status" value="1"/>
</dbReference>
<accession>A0AAD5E550</accession>
<dbReference type="InterPro" id="IPR013137">
    <property type="entry name" value="Znf_TFIIB"/>
</dbReference>
<evidence type="ECO:0000259" key="4">
    <source>
        <dbReference type="PROSITE" id="PS51134"/>
    </source>
</evidence>
<keyword evidence="1" id="KW-0805">Transcription regulation</keyword>
<evidence type="ECO:0000256" key="1">
    <source>
        <dbReference type="ARBA" id="ARBA00023015"/>
    </source>
</evidence>
<keyword evidence="3" id="KW-0863">Zinc-finger</keyword>
<dbReference type="GeneID" id="75916892"/>
<dbReference type="RefSeq" id="XP_051441549.1">
    <property type="nucleotide sequence ID" value="XM_051591549.1"/>
</dbReference>
<feature type="domain" description="TFIIB-type" evidence="4">
    <location>
        <begin position="85"/>
        <end position="118"/>
    </location>
</feature>
<name>A0AAD5E550_UMBRA</name>
<dbReference type="Gene3D" id="2.20.25.10">
    <property type="match status" value="1"/>
</dbReference>
<reference evidence="5" key="2">
    <citation type="journal article" date="2022" name="Proc. Natl. Acad. Sci. U.S.A.">
        <title>Diploid-dominant life cycles characterize the early evolution of Fungi.</title>
        <authorList>
            <person name="Amses K.R."/>
            <person name="Simmons D.R."/>
            <person name="Longcore J.E."/>
            <person name="Mondo S.J."/>
            <person name="Seto K."/>
            <person name="Jeronimo G.H."/>
            <person name="Bonds A.E."/>
            <person name="Quandt C.A."/>
            <person name="Davis W.J."/>
            <person name="Chang Y."/>
            <person name="Federici B.A."/>
            <person name="Kuo A."/>
            <person name="LaButti K."/>
            <person name="Pangilinan J."/>
            <person name="Andreopoulos W."/>
            <person name="Tritt A."/>
            <person name="Riley R."/>
            <person name="Hundley H."/>
            <person name="Johnson J."/>
            <person name="Lipzen A."/>
            <person name="Barry K."/>
            <person name="Lang B.F."/>
            <person name="Cuomo C.A."/>
            <person name="Buchler N.E."/>
            <person name="Grigoriev I.V."/>
            <person name="Spatafora J.W."/>
            <person name="Stajich J.E."/>
            <person name="James T.Y."/>
        </authorList>
    </citation>
    <scope>NUCLEOTIDE SEQUENCE</scope>
    <source>
        <strain evidence="5">AG</strain>
    </source>
</reference>